<feature type="domain" description="Peptidase S24/S26A/S26B/S26C" evidence="1">
    <location>
        <begin position="160"/>
        <end position="233"/>
    </location>
</feature>
<name>A0A4U2YCP4_9BACL</name>
<evidence type="ECO:0000313" key="2">
    <source>
        <dbReference type="EMBL" id="TKI57191.1"/>
    </source>
</evidence>
<reference evidence="2 3" key="1">
    <citation type="submission" date="2019-04" db="EMBL/GenBank/DDBJ databases">
        <title>Whole genome sequencing of Brevibacillus sp. TGS2-1.</title>
        <authorList>
            <person name="Choi A."/>
        </authorList>
    </citation>
    <scope>NUCLEOTIDE SEQUENCE [LARGE SCALE GENOMIC DNA]</scope>
    <source>
        <strain evidence="2 3">TGS2-1</strain>
    </source>
</reference>
<dbReference type="Proteomes" id="UP000307841">
    <property type="component" value="Unassembled WGS sequence"/>
</dbReference>
<dbReference type="SUPFAM" id="SSF51306">
    <property type="entry name" value="LexA/Signal peptidase"/>
    <property type="match status" value="1"/>
</dbReference>
<proteinExistence type="predicted"/>
<sequence length="251" mass="28361">MSYSETLALMVKKSGLTLKEIVEKCEEHGVKITPAYISRLQTGKQAPASEEVNTALAKVCGGDVERLLYEGYLEKAPEFIKELIGTSIKYLKDVALSIARNQYTDFRLQMHEQMLNGLSDIEFLKSHSNLFENWSDISSSHIMLDPSNKDERFFTNPYSGIKMQDNSMEPTIPEGANIHISENDKINSGDIVLIVFKDNSSLVRRYFLIRDEDGHEVTSIVFTCDNPAFSPIIEHNPAQIKMFKATSIDFP</sequence>
<dbReference type="GO" id="GO:0003677">
    <property type="term" value="F:DNA binding"/>
    <property type="evidence" value="ECO:0007669"/>
    <property type="project" value="InterPro"/>
</dbReference>
<dbReference type="InterPro" id="IPR036286">
    <property type="entry name" value="LexA/Signal_pep-like_sf"/>
</dbReference>
<dbReference type="InterPro" id="IPR039418">
    <property type="entry name" value="LexA-like"/>
</dbReference>
<dbReference type="OrthoDB" id="2651434at2"/>
<dbReference type="Gene3D" id="1.10.260.40">
    <property type="entry name" value="lambda repressor-like DNA-binding domains"/>
    <property type="match status" value="1"/>
</dbReference>
<dbReference type="RefSeq" id="WP_137030635.1">
    <property type="nucleotide sequence ID" value="NZ_SZNK01000001.1"/>
</dbReference>
<gene>
    <name evidence="2" type="ORF">E8L90_17965</name>
</gene>
<keyword evidence="3" id="KW-1185">Reference proteome</keyword>
<dbReference type="Gene3D" id="2.10.109.10">
    <property type="entry name" value="Umud Fragment, subunit A"/>
    <property type="match status" value="1"/>
</dbReference>
<accession>A0A4U2YCP4</accession>
<dbReference type="Pfam" id="PF00717">
    <property type="entry name" value="Peptidase_S24"/>
    <property type="match status" value="1"/>
</dbReference>
<dbReference type="AlphaFoldDB" id="A0A4U2YCP4"/>
<evidence type="ECO:0000313" key="3">
    <source>
        <dbReference type="Proteomes" id="UP000307841"/>
    </source>
</evidence>
<dbReference type="InterPro" id="IPR010982">
    <property type="entry name" value="Lambda_DNA-bd_dom_sf"/>
</dbReference>
<evidence type="ECO:0000259" key="1">
    <source>
        <dbReference type="Pfam" id="PF00717"/>
    </source>
</evidence>
<organism evidence="2 3">
    <name type="scientific">Brevibacillus antibioticus</name>
    <dbReference type="NCBI Taxonomy" id="2570228"/>
    <lineage>
        <taxon>Bacteria</taxon>
        <taxon>Bacillati</taxon>
        <taxon>Bacillota</taxon>
        <taxon>Bacilli</taxon>
        <taxon>Bacillales</taxon>
        <taxon>Paenibacillaceae</taxon>
        <taxon>Brevibacillus</taxon>
    </lineage>
</organism>
<dbReference type="InterPro" id="IPR015927">
    <property type="entry name" value="Peptidase_S24_S26A/B/C"/>
</dbReference>
<dbReference type="CDD" id="cd06529">
    <property type="entry name" value="S24_LexA-like"/>
    <property type="match status" value="1"/>
</dbReference>
<protein>
    <submittedName>
        <fullName evidence="2">LexA family transcriptional regulator</fullName>
    </submittedName>
</protein>
<comment type="caution">
    <text evidence="2">The sequence shown here is derived from an EMBL/GenBank/DDBJ whole genome shotgun (WGS) entry which is preliminary data.</text>
</comment>
<dbReference type="EMBL" id="SZNK01000001">
    <property type="protein sequence ID" value="TKI57191.1"/>
    <property type="molecule type" value="Genomic_DNA"/>
</dbReference>